<dbReference type="EMBL" id="CATOUU010000937">
    <property type="protein sequence ID" value="CAI9960890.1"/>
    <property type="molecule type" value="Genomic_DNA"/>
</dbReference>
<proteinExistence type="predicted"/>
<evidence type="ECO:0000313" key="2">
    <source>
        <dbReference type="EMBL" id="CAI9960890.1"/>
    </source>
</evidence>
<dbReference type="AlphaFoldDB" id="A0AA86R1R5"/>
<protein>
    <submittedName>
        <fullName evidence="3">Hypothetical_protein</fullName>
    </submittedName>
</protein>
<feature type="compositionally biased region" description="Acidic residues" evidence="1">
    <location>
        <begin position="91"/>
        <end position="107"/>
    </location>
</feature>
<keyword evidence="4" id="KW-1185">Reference proteome</keyword>
<comment type="caution">
    <text evidence="2">The sequence shown here is derived from an EMBL/GenBank/DDBJ whole genome shotgun (WGS) entry which is preliminary data.</text>
</comment>
<sequence length="127" mass="14402">MTCLQGILFSDSQMCSQICQATYKCIKTAPQYCCDATQSINYDQYPQFVGLLMLCLGGLQQKQDCTNTCYSPYTCYVPDAQYCCDSSQIDNDTEEEQEEENQVEEQVTENVEPKDVTKINIIQNIAI</sequence>
<name>A0AA86R1R5_9EUKA</name>
<reference evidence="3 4" key="2">
    <citation type="submission" date="2024-07" db="EMBL/GenBank/DDBJ databases">
        <authorList>
            <person name="Akdeniz Z."/>
        </authorList>
    </citation>
    <scope>NUCLEOTIDE SEQUENCE [LARGE SCALE GENOMIC DNA]</scope>
</reference>
<organism evidence="2">
    <name type="scientific">Hexamita inflata</name>
    <dbReference type="NCBI Taxonomy" id="28002"/>
    <lineage>
        <taxon>Eukaryota</taxon>
        <taxon>Metamonada</taxon>
        <taxon>Diplomonadida</taxon>
        <taxon>Hexamitidae</taxon>
        <taxon>Hexamitinae</taxon>
        <taxon>Hexamita</taxon>
    </lineage>
</organism>
<dbReference type="Proteomes" id="UP001642409">
    <property type="component" value="Unassembled WGS sequence"/>
</dbReference>
<reference evidence="2" key="1">
    <citation type="submission" date="2023-06" db="EMBL/GenBank/DDBJ databases">
        <authorList>
            <person name="Kurt Z."/>
        </authorList>
    </citation>
    <scope>NUCLEOTIDE SEQUENCE</scope>
</reference>
<evidence type="ECO:0000313" key="4">
    <source>
        <dbReference type="Proteomes" id="UP001642409"/>
    </source>
</evidence>
<accession>A0AA86R1R5</accession>
<gene>
    <name evidence="3" type="ORF">HINF_LOCUS14019</name>
    <name evidence="2" type="ORF">HINF_LOCUS48535</name>
</gene>
<evidence type="ECO:0000313" key="3">
    <source>
        <dbReference type="EMBL" id="CAL5995413.1"/>
    </source>
</evidence>
<evidence type="ECO:0000256" key="1">
    <source>
        <dbReference type="SAM" id="MobiDB-lite"/>
    </source>
</evidence>
<feature type="region of interest" description="Disordered" evidence="1">
    <location>
        <begin position="91"/>
        <end position="110"/>
    </location>
</feature>
<dbReference type="EMBL" id="CAXDID020000033">
    <property type="protein sequence ID" value="CAL5995413.1"/>
    <property type="molecule type" value="Genomic_DNA"/>
</dbReference>